<accession>A0A8E2E4X4</accession>
<evidence type="ECO:0000259" key="9">
    <source>
        <dbReference type="PROSITE" id="PS51212"/>
    </source>
</evidence>
<keyword evidence="2" id="KW-0812">Transmembrane</keyword>
<evidence type="ECO:0000256" key="5">
    <source>
        <dbReference type="ARBA" id="ARBA00023136"/>
    </source>
</evidence>
<dbReference type="InterPro" id="IPR013783">
    <property type="entry name" value="Ig-like_fold"/>
</dbReference>
<feature type="domain" description="WSC" evidence="9">
    <location>
        <begin position="1383"/>
        <end position="1475"/>
    </location>
</feature>
<dbReference type="SUPFAM" id="SSF50998">
    <property type="entry name" value="Quinoprotein alcohol dehydrogenase-like"/>
    <property type="match status" value="1"/>
</dbReference>
<evidence type="ECO:0000313" key="11">
    <source>
        <dbReference type="Proteomes" id="UP000250266"/>
    </source>
</evidence>
<sequence>MKLSVSVAAAWSCFSFLATVNASDPTDTMMNGDSAQSGYLPNHNMDPNIITGGSFGQLWSFKATIPAGAANDQFYAKPLVYTPSKLGRQVVLAFSEANRIYVIDAVNGTLIASRDLGLEGEGPFKVSDLPSCNDIGQTIGITGTPVIDPSTDTVYFWAKGYMQTGQSGWQNGAYRFHAVDASTLAEKPGFPTNIQGAMADNDNTRWFTGGSHLQRASLNLVNGVIFAGFSGHCDLFNYTGWAIGMSTSGKYVTGYTTSGGPGSIPEDGTWTGGGGGCGVWMSGAAIASDNSGRIFFATGNGKGATVNQQTPASGRVYLSTLSECIVNLAVNKANGSLTQSDYFEPSSYLGMDAGDRDLGSGGVCLPDPSVFSGGGVSRIAITCGKNGVCYITNADNLGGFKNGAGGGDAVIQTLTPPGGGSVFSNAGTYPLEGGYMYVTPVGQPTYVYSLGFDTSGRPAFTLVSQTPDSSPGAVGVGPPTITTLNGKAGTAILWIVDTNGIRAYNAVPVNGVMQKITLPALATNPSKFQRPVFGNGRYYMTSLSGSIYGFGAPVAVPMNCTSPIDFGSISIGDQVTMLVNCTTNIAITQIKGLAIGKTTFTAQNSSLPQGSMAAGNSFSFPVTFNLTGYVLNAGSTSAPTVQPGVVSTGLSLFTINAVPGYSTEQGITLTGTAVSASPFLVINPLQISFPAIVIGSSNAASTSTFIVSNAGQSDLTILGYAWSNENGGPYTNITVAQTMVLDSNGYWTSQNIPALNTIIPAGGSITVTATFNTSVIGSFSSIFNIFSDGGQAYTIFSGSANTAPVALLEDSTNEGGWLTIPDCGDPSAGCTVQVDIGTATGSSTTLKTIRFTNNGGSNLIITKSKPPVGTILGATNPSTDLSEGLTIAPGAQSSASIYFQPGSVALNSDPIVYSGAWTLNVNDLLFGVHVLNFTGTLAAPLVGPLMNTGLARFQYLGCYTDGAGARIEATQTNNVNNTNGFCQNKAFAAGVPFAGTEYRTECWTGFSIPPASAKADDAKCTTYTCPGDPTQYCGGYGGYLSLYYDRTMYDPVAGAFIGGYSPPGPPPRVGSYQYIGCYTDNIAARSLSGGNVGNAKTNSLETCATACKGSKYFGTEYSTECYCGSTLAATAVLEPDSQCNMLCPGNLSEVCGAASRLTLYMLNSTLGSASSSVISSSTPSSSSTISSSSSSSISVASSATTPVTSAITPSTTDTSFSANSSATTLSTSTANSSATLSVATNFTSATTLSTTDTSSSANSSATTLSTSTANSSATLTVATNFTSATTLSTTDTSSSANPSATTLSTSTANSSATLTVATNFTSATTLSTPDTSSSANPSATTLSTSIASSSAASSVITTVGTVTTTPASSLVSSSSGTATPTSPWVSLGCVNDTVGQRALTNANEATSLMTVEACQSFCLTKNYPLAGVEYGKQCYCGLDLSNGASSGYSGCTMPCAGNASEFCGGPSRINVYNYTSYVYPVIVQSVGKYNLQGCFVDSIATRDLSSYQYTSSTNMTIENCVNTCQSKGYAKAGLEYAKECYCGNTLAATATAAPAADCANMFCTGNQTEFCGGPSRLYVYSSI</sequence>
<feature type="chain" id="PRO_5034824245" evidence="8">
    <location>
        <begin position="23"/>
        <end position="1583"/>
    </location>
</feature>
<evidence type="ECO:0000256" key="3">
    <source>
        <dbReference type="ARBA" id="ARBA00022729"/>
    </source>
</evidence>
<proteinExistence type="predicted"/>
<dbReference type="Gene3D" id="2.60.40.10">
    <property type="entry name" value="Immunoglobulins"/>
    <property type="match status" value="1"/>
</dbReference>
<dbReference type="InterPro" id="IPR002889">
    <property type="entry name" value="WSC_carb-bd"/>
</dbReference>
<feature type="region of interest" description="Disordered" evidence="7">
    <location>
        <begin position="1171"/>
        <end position="1190"/>
    </location>
</feature>
<dbReference type="EMBL" id="KV745126">
    <property type="protein sequence ID" value="OCK77470.1"/>
    <property type="molecule type" value="Genomic_DNA"/>
</dbReference>
<dbReference type="PANTHER" id="PTHR24269">
    <property type="entry name" value="KREMEN PROTEIN"/>
    <property type="match status" value="1"/>
</dbReference>
<keyword evidence="4" id="KW-1133">Transmembrane helix</keyword>
<dbReference type="GO" id="GO:0005886">
    <property type="term" value="C:plasma membrane"/>
    <property type="evidence" value="ECO:0007669"/>
    <property type="project" value="TreeGrafter"/>
</dbReference>
<evidence type="ECO:0000256" key="6">
    <source>
        <dbReference type="ARBA" id="ARBA00023180"/>
    </source>
</evidence>
<reference evidence="10 11" key="1">
    <citation type="journal article" date="2016" name="Nat. Commun.">
        <title>Ectomycorrhizal ecology is imprinted in the genome of the dominant symbiotic fungus Cenococcum geophilum.</title>
        <authorList>
            <consortium name="DOE Joint Genome Institute"/>
            <person name="Peter M."/>
            <person name="Kohler A."/>
            <person name="Ohm R.A."/>
            <person name="Kuo A."/>
            <person name="Krutzmann J."/>
            <person name="Morin E."/>
            <person name="Arend M."/>
            <person name="Barry K.W."/>
            <person name="Binder M."/>
            <person name="Choi C."/>
            <person name="Clum A."/>
            <person name="Copeland A."/>
            <person name="Grisel N."/>
            <person name="Haridas S."/>
            <person name="Kipfer T."/>
            <person name="LaButti K."/>
            <person name="Lindquist E."/>
            <person name="Lipzen A."/>
            <person name="Maire R."/>
            <person name="Meier B."/>
            <person name="Mihaltcheva S."/>
            <person name="Molinier V."/>
            <person name="Murat C."/>
            <person name="Poggeler S."/>
            <person name="Quandt C.A."/>
            <person name="Sperisen C."/>
            <person name="Tritt A."/>
            <person name="Tisserant E."/>
            <person name="Crous P.W."/>
            <person name="Henrissat B."/>
            <person name="Nehls U."/>
            <person name="Egli S."/>
            <person name="Spatafora J.W."/>
            <person name="Grigoriev I.V."/>
            <person name="Martin F.M."/>
        </authorList>
    </citation>
    <scope>NUCLEOTIDE SEQUENCE [LARGE SCALE GENOMIC DNA]</scope>
    <source>
        <strain evidence="10 11">CBS 459.81</strain>
    </source>
</reference>
<evidence type="ECO:0000256" key="7">
    <source>
        <dbReference type="SAM" id="MobiDB-lite"/>
    </source>
</evidence>
<comment type="subcellular location">
    <subcellularLocation>
        <location evidence="1">Membrane</location>
        <topology evidence="1">Single-pass membrane protein</topology>
    </subcellularLocation>
</comment>
<dbReference type="InterPro" id="IPR051836">
    <property type="entry name" value="Kremen_rcpt"/>
</dbReference>
<keyword evidence="6" id="KW-0325">Glycoprotein</keyword>
<protein>
    <submittedName>
        <fullName evidence="10">WSC-domain-containing protein</fullName>
    </submittedName>
</protein>
<evidence type="ECO:0000256" key="8">
    <source>
        <dbReference type="SAM" id="SignalP"/>
    </source>
</evidence>
<keyword evidence="3 8" id="KW-0732">Signal</keyword>
<dbReference type="PROSITE" id="PS51212">
    <property type="entry name" value="WSC"/>
    <property type="match status" value="4"/>
</dbReference>
<dbReference type="Proteomes" id="UP000250266">
    <property type="component" value="Unassembled WGS sequence"/>
</dbReference>
<dbReference type="InterPro" id="IPR011047">
    <property type="entry name" value="Quinoprotein_ADH-like_sf"/>
</dbReference>
<evidence type="ECO:0000256" key="1">
    <source>
        <dbReference type="ARBA" id="ARBA00004167"/>
    </source>
</evidence>
<keyword evidence="5" id="KW-0472">Membrane</keyword>
<dbReference type="Pfam" id="PF01822">
    <property type="entry name" value="WSC"/>
    <property type="match status" value="4"/>
</dbReference>
<feature type="signal peptide" evidence="8">
    <location>
        <begin position="1"/>
        <end position="22"/>
    </location>
</feature>
<evidence type="ECO:0000256" key="4">
    <source>
        <dbReference type="ARBA" id="ARBA00022989"/>
    </source>
</evidence>
<name>A0A8E2E4X4_9PEZI</name>
<dbReference type="PANTHER" id="PTHR24269:SF16">
    <property type="entry name" value="PROTEIN SLG1"/>
    <property type="match status" value="1"/>
</dbReference>
<organism evidence="10 11">
    <name type="scientific">Lepidopterella palustris CBS 459.81</name>
    <dbReference type="NCBI Taxonomy" id="1314670"/>
    <lineage>
        <taxon>Eukaryota</taxon>
        <taxon>Fungi</taxon>
        <taxon>Dikarya</taxon>
        <taxon>Ascomycota</taxon>
        <taxon>Pezizomycotina</taxon>
        <taxon>Dothideomycetes</taxon>
        <taxon>Pleosporomycetidae</taxon>
        <taxon>Mytilinidiales</taxon>
        <taxon>Argynnaceae</taxon>
        <taxon>Lepidopterella</taxon>
    </lineage>
</organism>
<dbReference type="SMART" id="SM00321">
    <property type="entry name" value="WSC"/>
    <property type="match status" value="4"/>
</dbReference>
<feature type="region of interest" description="Disordered" evidence="7">
    <location>
        <begin position="1287"/>
        <end position="1308"/>
    </location>
</feature>
<dbReference type="OrthoDB" id="5985073at2759"/>
<feature type="domain" description="WSC" evidence="9">
    <location>
        <begin position="1488"/>
        <end position="1583"/>
    </location>
</feature>
<keyword evidence="11" id="KW-1185">Reference proteome</keyword>
<evidence type="ECO:0000256" key="2">
    <source>
        <dbReference type="ARBA" id="ARBA00022692"/>
    </source>
</evidence>
<gene>
    <name evidence="10" type="ORF">K432DRAFT_407293</name>
</gene>
<feature type="domain" description="WSC" evidence="9">
    <location>
        <begin position="952"/>
        <end position="1048"/>
    </location>
</feature>
<feature type="domain" description="WSC" evidence="9">
    <location>
        <begin position="1071"/>
        <end position="1163"/>
    </location>
</feature>
<evidence type="ECO:0000313" key="10">
    <source>
        <dbReference type="EMBL" id="OCK77470.1"/>
    </source>
</evidence>